<gene>
    <name evidence="1" type="ORF">LTRI10_LOCUS23249</name>
</gene>
<evidence type="ECO:0000313" key="1">
    <source>
        <dbReference type="EMBL" id="CAL1381897.1"/>
    </source>
</evidence>
<dbReference type="EMBL" id="OZ034817">
    <property type="protein sequence ID" value="CAL1381897.1"/>
    <property type="molecule type" value="Genomic_DNA"/>
</dbReference>
<sequence length="137" mass="15345">MLHGYHSFPSSGHLYWGPHQQTTVTSTSAPPRGFQNRYRHQLMLLTSSPRLDPPHSKSPSSITRRSPFVYFYSFGLSLRRGDEEDVMAIAMLCGSNCGWCVPSAYVASLPPVTRKRARKKHAWAVAVVVRTASLSLR</sequence>
<accession>A0AAV2E808</accession>
<name>A0AAV2E808_9ROSI</name>
<evidence type="ECO:0000313" key="2">
    <source>
        <dbReference type="Proteomes" id="UP001497516"/>
    </source>
</evidence>
<keyword evidence="2" id="KW-1185">Reference proteome</keyword>
<dbReference type="Proteomes" id="UP001497516">
    <property type="component" value="Chromosome 4"/>
</dbReference>
<protein>
    <submittedName>
        <fullName evidence="1">Uncharacterized protein</fullName>
    </submittedName>
</protein>
<reference evidence="1 2" key="1">
    <citation type="submission" date="2024-04" db="EMBL/GenBank/DDBJ databases">
        <authorList>
            <person name="Fracassetti M."/>
        </authorList>
    </citation>
    <scope>NUCLEOTIDE SEQUENCE [LARGE SCALE GENOMIC DNA]</scope>
</reference>
<dbReference type="AlphaFoldDB" id="A0AAV2E808"/>
<organism evidence="1 2">
    <name type="scientific">Linum trigynum</name>
    <dbReference type="NCBI Taxonomy" id="586398"/>
    <lineage>
        <taxon>Eukaryota</taxon>
        <taxon>Viridiplantae</taxon>
        <taxon>Streptophyta</taxon>
        <taxon>Embryophyta</taxon>
        <taxon>Tracheophyta</taxon>
        <taxon>Spermatophyta</taxon>
        <taxon>Magnoliopsida</taxon>
        <taxon>eudicotyledons</taxon>
        <taxon>Gunneridae</taxon>
        <taxon>Pentapetalae</taxon>
        <taxon>rosids</taxon>
        <taxon>fabids</taxon>
        <taxon>Malpighiales</taxon>
        <taxon>Linaceae</taxon>
        <taxon>Linum</taxon>
    </lineage>
</organism>
<proteinExistence type="predicted"/>